<dbReference type="PROSITE" id="PS51318">
    <property type="entry name" value="TAT"/>
    <property type="match status" value="1"/>
</dbReference>
<reference evidence="2" key="1">
    <citation type="submission" date="2020-01" db="EMBL/GenBank/DDBJ databases">
        <authorList>
            <person name="Seo Y.L."/>
        </authorList>
    </citation>
    <scope>NUCLEOTIDE SEQUENCE</scope>
    <source>
        <strain evidence="2">R11</strain>
    </source>
</reference>
<organism evidence="2 3">
    <name type="scientific">Mucilaginibacter agri</name>
    <dbReference type="NCBI Taxonomy" id="2695265"/>
    <lineage>
        <taxon>Bacteria</taxon>
        <taxon>Pseudomonadati</taxon>
        <taxon>Bacteroidota</taxon>
        <taxon>Sphingobacteriia</taxon>
        <taxon>Sphingobacteriales</taxon>
        <taxon>Sphingobacteriaceae</taxon>
        <taxon>Mucilaginibacter</taxon>
    </lineage>
</organism>
<dbReference type="PANTHER" id="PTHR12110">
    <property type="entry name" value="HYDROXYPYRUVATE ISOMERASE"/>
    <property type="match status" value="1"/>
</dbReference>
<dbReference type="RefSeq" id="WP_166585889.1">
    <property type="nucleotide sequence ID" value="NZ_WWEO01000042.1"/>
</dbReference>
<accession>A0A965ZHN5</accession>
<dbReference type="Gene3D" id="3.20.20.150">
    <property type="entry name" value="Divalent-metal-dependent TIM barrel enzymes"/>
    <property type="match status" value="1"/>
</dbReference>
<dbReference type="InterPro" id="IPR013022">
    <property type="entry name" value="Xyl_isomerase-like_TIM-brl"/>
</dbReference>
<evidence type="ECO:0000313" key="2">
    <source>
        <dbReference type="EMBL" id="NCD69917.1"/>
    </source>
</evidence>
<dbReference type="Pfam" id="PF01261">
    <property type="entry name" value="AP_endonuc_2"/>
    <property type="match status" value="1"/>
</dbReference>
<keyword evidence="3" id="KW-1185">Reference proteome</keyword>
<evidence type="ECO:0000259" key="1">
    <source>
        <dbReference type="Pfam" id="PF01261"/>
    </source>
</evidence>
<gene>
    <name evidence="2" type="ORF">GSY63_11165</name>
</gene>
<dbReference type="InterPro" id="IPR006311">
    <property type="entry name" value="TAT_signal"/>
</dbReference>
<comment type="caution">
    <text evidence="2">The sequence shown here is derived from an EMBL/GenBank/DDBJ whole genome shotgun (WGS) entry which is preliminary data.</text>
</comment>
<reference evidence="2" key="2">
    <citation type="submission" date="2020-10" db="EMBL/GenBank/DDBJ databases">
        <title>Mucilaginibacter sp. nov., isolated from soil.</title>
        <authorList>
            <person name="Jeon C.O."/>
        </authorList>
    </citation>
    <scope>NUCLEOTIDE SEQUENCE</scope>
    <source>
        <strain evidence="2">R11</strain>
    </source>
</reference>
<evidence type="ECO:0000313" key="3">
    <source>
        <dbReference type="Proteomes" id="UP000638732"/>
    </source>
</evidence>
<dbReference type="PANTHER" id="PTHR12110:SF41">
    <property type="entry name" value="INOSOSE DEHYDRATASE"/>
    <property type="match status" value="1"/>
</dbReference>
<name>A0A965ZHN5_9SPHI</name>
<dbReference type="EMBL" id="WWEO01000042">
    <property type="protein sequence ID" value="NCD69917.1"/>
    <property type="molecule type" value="Genomic_DNA"/>
</dbReference>
<sequence>MTTRRAFLTQAGLFTAGALLLPRLSSAKINGKAGLQLYSLREQLPKDPKAVIAKIAEAGYKEVETYGYSKEHGFFGLSAKEFSDVLKANGLTTPSGHYGMDRLFVDGTFGELDEAIEAARITGQEYVTIPYLNEKFRKTKADLKNVAAKINLAAARAKKAGIKLAYHNHNFEFDNIEGTCLYEVLAKETTIALEMDLYWAVRSKQDPIEWFEKYPGRFTMVHVKDMDKAEPELNTEVGKGSIDFKKIFAKSKTAGIKHFIVEQENFKIDPYVSIAESSKYLKTVLFA</sequence>
<proteinExistence type="predicted"/>
<dbReference type="SUPFAM" id="SSF51658">
    <property type="entry name" value="Xylose isomerase-like"/>
    <property type="match status" value="1"/>
</dbReference>
<protein>
    <submittedName>
        <fullName evidence="2">TIM barrel protein</fullName>
    </submittedName>
</protein>
<dbReference type="AlphaFoldDB" id="A0A965ZHN5"/>
<feature type="domain" description="Xylose isomerase-like TIM barrel" evidence="1">
    <location>
        <begin position="52"/>
        <end position="282"/>
    </location>
</feature>
<dbReference type="InterPro" id="IPR050312">
    <property type="entry name" value="IolE/XylAMocC-like"/>
</dbReference>
<dbReference type="Proteomes" id="UP000638732">
    <property type="component" value="Unassembled WGS sequence"/>
</dbReference>
<dbReference type="InterPro" id="IPR036237">
    <property type="entry name" value="Xyl_isomerase-like_sf"/>
</dbReference>